<evidence type="ECO:0000313" key="2">
    <source>
        <dbReference type="Proteomes" id="UP001054945"/>
    </source>
</evidence>
<dbReference type="Proteomes" id="UP001054945">
    <property type="component" value="Unassembled WGS sequence"/>
</dbReference>
<organism evidence="1 2">
    <name type="scientific">Caerostris extrusa</name>
    <name type="common">Bark spider</name>
    <name type="synonym">Caerostris bankana</name>
    <dbReference type="NCBI Taxonomy" id="172846"/>
    <lineage>
        <taxon>Eukaryota</taxon>
        <taxon>Metazoa</taxon>
        <taxon>Ecdysozoa</taxon>
        <taxon>Arthropoda</taxon>
        <taxon>Chelicerata</taxon>
        <taxon>Arachnida</taxon>
        <taxon>Araneae</taxon>
        <taxon>Araneomorphae</taxon>
        <taxon>Entelegynae</taxon>
        <taxon>Araneoidea</taxon>
        <taxon>Araneidae</taxon>
        <taxon>Caerostris</taxon>
    </lineage>
</organism>
<keyword evidence="2" id="KW-1185">Reference proteome</keyword>
<proteinExistence type="predicted"/>
<protein>
    <submittedName>
        <fullName evidence="1">Uncharacterized protein</fullName>
    </submittedName>
</protein>
<dbReference type="AlphaFoldDB" id="A0AAV4Y1M2"/>
<dbReference type="EMBL" id="BPLR01001115">
    <property type="protein sequence ID" value="GIZ00067.1"/>
    <property type="molecule type" value="Genomic_DNA"/>
</dbReference>
<gene>
    <name evidence="1" type="ORF">CEXT_624781</name>
</gene>
<name>A0AAV4Y1M2_CAEEX</name>
<accession>A0AAV4Y1M2</accession>
<comment type="caution">
    <text evidence="1">The sequence shown here is derived from an EMBL/GenBank/DDBJ whole genome shotgun (WGS) entry which is preliminary data.</text>
</comment>
<evidence type="ECO:0000313" key="1">
    <source>
        <dbReference type="EMBL" id="GIZ00067.1"/>
    </source>
</evidence>
<reference evidence="1 2" key="1">
    <citation type="submission" date="2021-06" db="EMBL/GenBank/DDBJ databases">
        <title>Caerostris extrusa draft genome.</title>
        <authorList>
            <person name="Kono N."/>
            <person name="Arakawa K."/>
        </authorList>
    </citation>
    <scope>NUCLEOTIDE SEQUENCE [LARGE SCALE GENOMIC DNA]</scope>
</reference>
<sequence length="124" mass="13725">MLNGWFIAQKIPAGMEVARSKKHAKTLMAIRWGDLSELGTVPSECFSTNEFLLNFYLGAAFGLCVVPKGVLGIKAISSGNEMIWAIKSDLLSYDGAWKGLDSRSLFRGRCGQLSTWFLILATWF</sequence>